<evidence type="ECO:0000313" key="3">
    <source>
        <dbReference type="EMBL" id="MFC3606314.1"/>
    </source>
</evidence>
<reference evidence="4" key="1">
    <citation type="journal article" date="2019" name="Int. J. Syst. Evol. Microbiol.">
        <title>The Global Catalogue of Microorganisms (GCM) 10K type strain sequencing project: providing services to taxonomists for standard genome sequencing and annotation.</title>
        <authorList>
            <consortium name="The Broad Institute Genomics Platform"/>
            <consortium name="The Broad Institute Genome Sequencing Center for Infectious Disease"/>
            <person name="Wu L."/>
            <person name="Ma J."/>
        </authorList>
    </citation>
    <scope>NUCLEOTIDE SEQUENCE [LARGE SCALE GENOMIC DNA]</scope>
    <source>
        <strain evidence="4">KCTC 42447</strain>
    </source>
</reference>
<dbReference type="InterPro" id="IPR025403">
    <property type="entry name" value="TgpA-like_C"/>
</dbReference>
<protein>
    <submittedName>
        <fullName evidence="3">DUF4129 domain-containing protein</fullName>
    </submittedName>
</protein>
<keyword evidence="4" id="KW-1185">Reference proteome</keyword>
<evidence type="ECO:0000259" key="2">
    <source>
        <dbReference type="Pfam" id="PF13559"/>
    </source>
</evidence>
<gene>
    <name evidence="3" type="ORF">ACFOMF_00735</name>
</gene>
<comment type="caution">
    <text evidence="3">The sequence shown here is derived from an EMBL/GenBank/DDBJ whole genome shotgun (WGS) entry which is preliminary data.</text>
</comment>
<sequence>MLPELDVRPRSAWEALDLGTLLARRHLPQLMAAWALLTVPLFLLLSLLCWRHPGLALVLFWWLKPLYERLPLYILSRALFGATPSTQQALRAFPAQLRHQWLASLTWRRLSPTRSFDLPVVQLEGLSGEARRQRLGLLGQRDSGTASWLTVVGFHLELALLLGLIALFYFLLPQQVLEDWTWYELVNDADGWLWLEHLSNSLYVLVLILWEPIYVACGFSLYLNRRTRLEGWDIELGFRQLGQRLSRLAGVLLVAGLFLMAPLGVEHSWASTTAEQPSGSQPLTGSEARERIESLLQQPPFTHQETVTRWRLRDADAADSRLSSWLEALGDTLGHAEGPAQVMKALLWSGLLGLLLSLAWRYRQWLPTFGRRRKRRRRRRSFLPASSIPDPEPPPLPEDIAATAEQLWQRDPGQALGLLYRAMLNQLEDRLALQSSLTESEVLQRVASLQQEDLSRYAEQLTRHWQAHAYGHRHPPEAAGPTLVDGYRRLFDARGPA</sequence>
<feature type="transmembrane region" description="Helical" evidence="1">
    <location>
        <begin position="148"/>
        <end position="172"/>
    </location>
</feature>
<evidence type="ECO:0000256" key="1">
    <source>
        <dbReference type="SAM" id="Phobius"/>
    </source>
</evidence>
<keyword evidence="1" id="KW-0472">Membrane</keyword>
<dbReference type="Pfam" id="PF13559">
    <property type="entry name" value="DUF4129"/>
    <property type="match status" value="1"/>
</dbReference>
<keyword evidence="1" id="KW-1133">Transmembrane helix</keyword>
<feature type="domain" description="Protein-glutamine gamma-glutamyltransferase-like C-terminal" evidence="2">
    <location>
        <begin position="419"/>
        <end position="480"/>
    </location>
</feature>
<accession>A0ABV7SZH4</accession>
<organism evidence="3 4">
    <name type="scientific">Stutzerimonas tarimensis</name>
    <dbReference type="NCBI Taxonomy" id="1507735"/>
    <lineage>
        <taxon>Bacteria</taxon>
        <taxon>Pseudomonadati</taxon>
        <taxon>Pseudomonadota</taxon>
        <taxon>Gammaproteobacteria</taxon>
        <taxon>Pseudomonadales</taxon>
        <taxon>Pseudomonadaceae</taxon>
        <taxon>Stutzerimonas</taxon>
    </lineage>
</organism>
<dbReference type="Proteomes" id="UP001595630">
    <property type="component" value="Unassembled WGS sequence"/>
</dbReference>
<feature type="transmembrane region" description="Helical" evidence="1">
    <location>
        <begin position="345"/>
        <end position="362"/>
    </location>
</feature>
<dbReference type="EMBL" id="JBHRXZ010000001">
    <property type="protein sequence ID" value="MFC3606314.1"/>
    <property type="molecule type" value="Genomic_DNA"/>
</dbReference>
<feature type="transmembrane region" description="Helical" evidence="1">
    <location>
        <begin position="202"/>
        <end position="224"/>
    </location>
</feature>
<feature type="transmembrane region" description="Helical" evidence="1">
    <location>
        <begin position="31"/>
        <end position="50"/>
    </location>
</feature>
<name>A0ABV7SZH4_9GAMM</name>
<dbReference type="RefSeq" id="WP_386360249.1">
    <property type="nucleotide sequence ID" value="NZ_JBHRXZ010000001.1"/>
</dbReference>
<feature type="transmembrane region" description="Helical" evidence="1">
    <location>
        <begin position="245"/>
        <end position="265"/>
    </location>
</feature>
<evidence type="ECO:0000313" key="4">
    <source>
        <dbReference type="Proteomes" id="UP001595630"/>
    </source>
</evidence>
<keyword evidence="1" id="KW-0812">Transmembrane</keyword>
<proteinExistence type="predicted"/>